<dbReference type="EMBL" id="BMTL01000009">
    <property type="protein sequence ID" value="GGR86077.1"/>
    <property type="molecule type" value="Genomic_DNA"/>
</dbReference>
<comment type="caution">
    <text evidence="2">The sequence shown here is derived from an EMBL/GenBank/DDBJ whole genome shotgun (WGS) entry which is preliminary data.</text>
</comment>
<dbReference type="Proteomes" id="UP000606194">
    <property type="component" value="Unassembled WGS sequence"/>
</dbReference>
<dbReference type="Pfam" id="PF06013">
    <property type="entry name" value="WXG100"/>
    <property type="match status" value="1"/>
</dbReference>
<name>A0A918L3J3_9ACTN</name>
<keyword evidence="3" id="KW-1185">Reference proteome</keyword>
<gene>
    <name evidence="2" type="ORF">GCM10010269_26550</name>
</gene>
<dbReference type="InterPro" id="IPR010310">
    <property type="entry name" value="T7SS_ESAT-6-like"/>
</dbReference>
<dbReference type="SUPFAM" id="SSF140453">
    <property type="entry name" value="EsxAB dimer-like"/>
    <property type="match status" value="1"/>
</dbReference>
<dbReference type="RefSeq" id="WP_190149420.1">
    <property type="nucleotide sequence ID" value="NZ_BMTL01000009.1"/>
</dbReference>
<dbReference type="NCBIfam" id="TIGR03930">
    <property type="entry name" value="WXG100_ESAT6"/>
    <property type="match status" value="1"/>
</dbReference>
<comment type="similarity">
    <text evidence="1">Belongs to the WXG100 family.</text>
</comment>
<accession>A0A918L3J3</accession>
<sequence>MSDNLTDGYIYVAYSHVQNAADDMVGQTKAIATTLANLEAELNELKNTWYGADADVYRQKQAMWDQAVRNMEQLLISHAGLLTDISDNYKYSENSLSQMWSDVTIGR</sequence>
<dbReference type="Gene3D" id="1.10.287.1060">
    <property type="entry name" value="ESAT-6-like"/>
    <property type="match status" value="1"/>
</dbReference>
<reference evidence="2" key="2">
    <citation type="submission" date="2020-09" db="EMBL/GenBank/DDBJ databases">
        <authorList>
            <person name="Sun Q."/>
            <person name="Ohkuma M."/>
        </authorList>
    </citation>
    <scope>NUCLEOTIDE SEQUENCE</scope>
    <source>
        <strain evidence="2">JCM 4386</strain>
    </source>
</reference>
<dbReference type="AlphaFoldDB" id="A0A918L3J3"/>
<dbReference type="InterPro" id="IPR036689">
    <property type="entry name" value="ESAT-6-like_sf"/>
</dbReference>
<proteinExistence type="inferred from homology"/>
<evidence type="ECO:0000313" key="3">
    <source>
        <dbReference type="Proteomes" id="UP000606194"/>
    </source>
</evidence>
<protein>
    <recommendedName>
        <fullName evidence="1">ESAT-6-like protein</fullName>
    </recommendedName>
</protein>
<evidence type="ECO:0000313" key="2">
    <source>
        <dbReference type="EMBL" id="GGR86077.1"/>
    </source>
</evidence>
<organism evidence="2 3">
    <name type="scientific">Streptomyces humidus</name>
    <dbReference type="NCBI Taxonomy" id="52259"/>
    <lineage>
        <taxon>Bacteria</taxon>
        <taxon>Bacillati</taxon>
        <taxon>Actinomycetota</taxon>
        <taxon>Actinomycetes</taxon>
        <taxon>Kitasatosporales</taxon>
        <taxon>Streptomycetaceae</taxon>
        <taxon>Streptomyces</taxon>
    </lineage>
</organism>
<reference evidence="2" key="1">
    <citation type="journal article" date="2014" name="Int. J. Syst. Evol. Microbiol.">
        <title>Complete genome sequence of Corynebacterium casei LMG S-19264T (=DSM 44701T), isolated from a smear-ripened cheese.</title>
        <authorList>
            <consortium name="US DOE Joint Genome Institute (JGI-PGF)"/>
            <person name="Walter F."/>
            <person name="Albersmeier A."/>
            <person name="Kalinowski J."/>
            <person name="Ruckert C."/>
        </authorList>
    </citation>
    <scope>NUCLEOTIDE SEQUENCE</scope>
    <source>
        <strain evidence="2">JCM 4386</strain>
    </source>
</reference>
<evidence type="ECO:0000256" key="1">
    <source>
        <dbReference type="RuleBase" id="RU362001"/>
    </source>
</evidence>